<evidence type="ECO:0000259" key="7">
    <source>
        <dbReference type="PROSITE" id="PS50056"/>
    </source>
</evidence>
<dbReference type="PANTHER" id="PTHR10159">
    <property type="entry name" value="DUAL SPECIFICITY PROTEIN PHOSPHATASE"/>
    <property type="match status" value="1"/>
</dbReference>
<feature type="region of interest" description="Disordered" evidence="5">
    <location>
        <begin position="285"/>
        <end position="342"/>
    </location>
</feature>
<accession>A0ABQ9YMD2</accession>
<comment type="similarity">
    <text evidence="1">Belongs to the protein-tyrosine phosphatase family. Non-receptor class dual specificity subfamily.</text>
</comment>
<feature type="compositionally biased region" description="Basic residues" evidence="5">
    <location>
        <begin position="287"/>
        <end position="299"/>
    </location>
</feature>
<evidence type="ECO:0000256" key="2">
    <source>
        <dbReference type="ARBA" id="ARBA00013064"/>
    </source>
</evidence>
<evidence type="ECO:0000313" key="9">
    <source>
        <dbReference type="Proteomes" id="UP001281761"/>
    </source>
</evidence>
<dbReference type="PROSITE" id="PS00383">
    <property type="entry name" value="TYR_PHOSPHATASE_1"/>
    <property type="match status" value="1"/>
</dbReference>
<dbReference type="InterPro" id="IPR000340">
    <property type="entry name" value="Dual-sp_phosphatase_cat-dom"/>
</dbReference>
<organism evidence="8 9">
    <name type="scientific">Blattamonas nauphoetae</name>
    <dbReference type="NCBI Taxonomy" id="2049346"/>
    <lineage>
        <taxon>Eukaryota</taxon>
        <taxon>Metamonada</taxon>
        <taxon>Preaxostyla</taxon>
        <taxon>Oxymonadida</taxon>
        <taxon>Blattamonas</taxon>
    </lineage>
</organism>
<feature type="compositionally biased region" description="Basic and acidic residues" evidence="5">
    <location>
        <begin position="717"/>
        <end position="727"/>
    </location>
</feature>
<dbReference type="Proteomes" id="UP001281761">
    <property type="component" value="Unassembled WGS sequence"/>
</dbReference>
<feature type="compositionally biased region" description="Basic and acidic residues" evidence="5">
    <location>
        <begin position="735"/>
        <end position="753"/>
    </location>
</feature>
<dbReference type="EMBL" id="JARBJD010000001">
    <property type="protein sequence ID" value="KAK2964921.1"/>
    <property type="molecule type" value="Genomic_DNA"/>
</dbReference>
<dbReference type="InterPro" id="IPR029021">
    <property type="entry name" value="Prot-tyrosine_phosphatase-like"/>
</dbReference>
<comment type="caution">
    <text evidence="8">The sequence shown here is derived from an EMBL/GenBank/DDBJ whole genome shotgun (WGS) entry which is preliminary data.</text>
</comment>
<dbReference type="SUPFAM" id="SSF52799">
    <property type="entry name" value="(Phosphotyrosine protein) phosphatases II"/>
    <property type="match status" value="1"/>
</dbReference>
<evidence type="ECO:0000256" key="1">
    <source>
        <dbReference type="ARBA" id="ARBA00008601"/>
    </source>
</evidence>
<dbReference type="SMART" id="SM00195">
    <property type="entry name" value="DSPc"/>
    <property type="match status" value="1"/>
</dbReference>
<feature type="compositionally biased region" description="Polar residues" evidence="5">
    <location>
        <begin position="787"/>
        <end position="801"/>
    </location>
</feature>
<dbReference type="CDD" id="cd14498">
    <property type="entry name" value="DSP"/>
    <property type="match status" value="1"/>
</dbReference>
<feature type="compositionally biased region" description="Low complexity" evidence="5">
    <location>
        <begin position="363"/>
        <end position="378"/>
    </location>
</feature>
<dbReference type="Pfam" id="PF00782">
    <property type="entry name" value="DSPc"/>
    <property type="match status" value="1"/>
</dbReference>
<feature type="domain" description="Tyrosine specific protein phosphatases" evidence="7">
    <location>
        <begin position="75"/>
        <end position="132"/>
    </location>
</feature>
<evidence type="ECO:0000256" key="4">
    <source>
        <dbReference type="ARBA" id="ARBA00022912"/>
    </source>
</evidence>
<name>A0ABQ9YMD2_9EUKA</name>
<feature type="compositionally biased region" description="Polar residues" evidence="5">
    <location>
        <begin position="632"/>
        <end position="653"/>
    </location>
</feature>
<feature type="region of interest" description="Disordered" evidence="5">
    <location>
        <begin position="499"/>
        <end position="518"/>
    </location>
</feature>
<evidence type="ECO:0000259" key="6">
    <source>
        <dbReference type="PROSITE" id="PS50054"/>
    </source>
</evidence>
<dbReference type="PROSITE" id="PS50056">
    <property type="entry name" value="TYR_PHOSPHATASE_2"/>
    <property type="match status" value="1"/>
</dbReference>
<feature type="compositionally biased region" description="Polar residues" evidence="5">
    <location>
        <begin position="332"/>
        <end position="342"/>
    </location>
</feature>
<feature type="region of interest" description="Disordered" evidence="5">
    <location>
        <begin position="617"/>
        <end position="665"/>
    </location>
</feature>
<feature type="region of interest" description="Disordered" evidence="5">
    <location>
        <begin position="860"/>
        <end position="895"/>
    </location>
</feature>
<dbReference type="EC" id="3.1.3.48" evidence="2"/>
<dbReference type="InterPro" id="IPR020422">
    <property type="entry name" value="TYR_PHOSPHATASE_DUAL_dom"/>
</dbReference>
<reference evidence="8 9" key="1">
    <citation type="journal article" date="2022" name="bioRxiv">
        <title>Genomics of Preaxostyla Flagellates Illuminates Evolutionary Transitions and the Path Towards Mitochondrial Loss.</title>
        <authorList>
            <person name="Novak L.V.F."/>
            <person name="Treitli S.C."/>
            <person name="Pyrih J."/>
            <person name="Halakuc P."/>
            <person name="Pipaliya S.V."/>
            <person name="Vacek V."/>
            <person name="Brzon O."/>
            <person name="Soukal P."/>
            <person name="Eme L."/>
            <person name="Dacks J.B."/>
            <person name="Karnkowska A."/>
            <person name="Elias M."/>
            <person name="Hampl V."/>
        </authorList>
    </citation>
    <scope>NUCLEOTIDE SEQUENCE [LARGE SCALE GENOMIC DNA]</scope>
    <source>
        <strain evidence="8">NAU3</strain>
        <tissue evidence="8">Gut</tissue>
    </source>
</reference>
<evidence type="ECO:0000313" key="8">
    <source>
        <dbReference type="EMBL" id="KAK2964921.1"/>
    </source>
</evidence>
<feature type="domain" description="Tyrosine-protein phosphatase" evidence="6">
    <location>
        <begin position="9"/>
        <end position="151"/>
    </location>
</feature>
<keyword evidence="3" id="KW-0378">Hydrolase</keyword>
<evidence type="ECO:0000256" key="3">
    <source>
        <dbReference type="ARBA" id="ARBA00022801"/>
    </source>
</evidence>
<proteinExistence type="inferred from homology"/>
<keyword evidence="4" id="KW-0904">Protein phosphatase</keyword>
<dbReference type="InterPro" id="IPR000387">
    <property type="entry name" value="Tyr_Pase_dom"/>
</dbReference>
<protein>
    <recommendedName>
        <fullName evidence="2">protein-tyrosine-phosphatase</fullName>
        <ecNumber evidence="2">3.1.3.48</ecNumber>
    </recommendedName>
</protein>
<keyword evidence="9" id="KW-1185">Reference proteome</keyword>
<feature type="region of interest" description="Disordered" evidence="5">
    <location>
        <begin position="358"/>
        <end position="397"/>
    </location>
</feature>
<sequence length="907" mass="101733">MYQAINEPDISHIFGGIYVGNQAAALNVKLLTELNIRRIVRLRTQPLQSFPPSICYTAFCPFEDLPDSDIHNIMPNVFQNIRHSLAVGERCLVHCFAGKSRSPAIVIAFLMLDMNIPLKIAYNHVDRARSGLNMNPSFKHQLSVLEYLVMHRNSLRYCHFCGDFDCSCLQFQISHCIFCSSIRTSLRDIILLRLINTVGTQTEPEGFLNQSNRQQLRSTKPAYRLSDNDKSRVTYLSRKAEKASMVSWERAKLVEAATVLSGLFIGDLLSKAVLSSLFSSSTLSRTGLHRRKKMKKKKLKYDERMDGQSSHNKRIITPPTIPRPNPIPKRIQSQLSPLSRPSDITQVQTTPVLLIHNTPKQYSSSPSHNSTDPPSSSSAKLTPQSVSVKEDKGLSTQNMLPVPPNSYFNPFLDFDPTTKLFRRFGVTPPASFLCPLSAALLTRSLPFRYQQVFPLYTRVNYDPNLRIPVQITPESSLLHATPSIQPNTHTPSQVVQFASRTHTNSPSKQSNDSSKFTPLVRSMSSPSICMTELCNTSDNSPNEALNDVVVFNNYTALTAFILTQNASAAATGNHHINHAQPTESTSDIPADILHYFSFVFASMRNVCEQNATKIGTVQNTSLKPSPPLDANASKSESGTQTTEAPHTGDTPSTDPKPDEDNSESSWFWESYSESIEARDNFHELLGEQIVTKVERMKRRKMYVNELMKTNMWQKTRRAETLKTDRIQPKPAQKTQGRDTDRLKRPESFFDRDQPLLPPADPVISPVMTHDSSPAPVGNSDSDHYSDFSETSFGSLSETGQSEEGAVYRKMMERQYKTPVVWMENRRGGIREERKERDAKRRGSFSFSTFLPPLVASAPSLLPSSSLIHPQPPPKDTNSNELSEGTGKKRKKYESVRVVLVQDSMEGG</sequence>
<dbReference type="PROSITE" id="PS50054">
    <property type="entry name" value="TYR_PHOSPHATASE_DUAL"/>
    <property type="match status" value="1"/>
</dbReference>
<dbReference type="Gene3D" id="3.90.190.10">
    <property type="entry name" value="Protein tyrosine phosphatase superfamily"/>
    <property type="match status" value="1"/>
</dbReference>
<evidence type="ECO:0000256" key="5">
    <source>
        <dbReference type="SAM" id="MobiDB-lite"/>
    </source>
</evidence>
<feature type="region of interest" description="Disordered" evidence="5">
    <location>
        <begin position="717"/>
        <end position="805"/>
    </location>
</feature>
<dbReference type="PANTHER" id="PTHR10159:SF525">
    <property type="entry name" value="MAP KINASE PHOSPHATASE WITH LEUCINE-RICH REPEATS PROTEIN 3"/>
    <property type="match status" value="1"/>
</dbReference>
<dbReference type="InterPro" id="IPR016130">
    <property type="entry name" value="Tyr_Pase_AS"/>
</dbReference>
<gene>
    <name evidence="8" type="ORF">BLNAU_222</name>
</gene>